<evidence type="ECO:0000313" key="3">
    <source>
        <dbReference type="Proteomes" id="UP000660380"/>
    </source>
</evidence>
<evidence type="ECO:0000313" key="2">
    <source>
        <dbReference type="EMBL" id="MBD2605772.1"/>
    </source>
</evidence>
<sequence>MKKIKRDIQGKFAIKSSEYREVRSLRLTDDTWKVLGIASECLGLTRADYLEEIVRSNLIPCITRDKSNISTSNAQNFTKPLPSITRYEEEIERLRAEVQTIQSYNSALKERSAINFVHDIVDFEAIRDRILFELKLGRQASGYKAAQKALNRFIQEIKLMVDSF</sequence>
<dbReference type="Proteomes" id="UP000660380">
    <property type="component" value="Unassembled WGS sequence"/>
</dbReference>
<keyword evidence="3" id="KW-1185">Reference proteome</keyword>
<comment type="caution">
    <text evidence="2">The sequence shown here is derived from an EMBL/GenBank/DDBJ whole genome shotgun (WGS) entry which is preliminary data.</text>
</comment>
<dbReference type="RefSeq" id="WP_038295888.1">
    <property type="nucleotide sequence ID" value="NZ_JACJTA010000028.1"/>
</dbReference>
<reference evidence="2 3" key="1">
    <citation type="journal article" date="2020" name="ISME J.">
        <title>Comparative genomics reveals insights into cyanobacterial evolution and habitat adaptation.</title>
        <authorList>
            <person name="Chen M.Y."/>
            <person name="Teng W.K."/>
            <person name="Zhao L."/>
            <person name="Hu C.X."/>
            <person name="Zhou Y.K."/>
            <person name="Han B.P."/>
            <person name="Song L.R."/>
            <person name="Shu W.S."/>
        </authorList>
    </citation>
    <scope>NUCLEOTIDE SEQUENCE [LARGE SCALE GENOMIC DNA]</scope>
    <source>
        <strain evidence="2 3">FACHB-248</strain>
    </source>
</reference>
<dbReference type="EMBL" id="JACJTA010000028">
    <property type="protein sequence ID" value="MBD2605772.1"/>
    <property type="molecule type" value="Genomic_DNA"/>
</dbReference>
<name>A0ABR8GQV5_9CYAN</name>
<feature type="coiled-coil region" evidence="1">
    <location>
        <begin position="84"/>
        <end position="111"/>
    </location>
</feature>
<evidence type="ECO:0000256" key="1">
    <source>
        <dbReference type="SAM" id="Coils"/>
    </source>
</evidence>
<organism evidence="2 3">
    <name type="scientific">Scytonema hofmannii FACHB-248</name>
    <dbReference type="NCBI Taxonomy" id="1842502"/>
    <lineage>
        <taxon>Bacteria</taxon>
        <taxon>Bacillati</taxon>
        <taxon>Cyanobacteriota</taxon>
        <taxon>Cyanophyceae</taxon>
        <taxon>Nostocales</taxon>
        <taxon>Scytonemataceae</taxon>
        <taxon>Scytonema</taxon>
    </lineage>
</organism>
<keyword evidence="1" id="KW-0175">Coiled coil</keyword>
<gene>
    <name evidence="2" type="ORF">H6G81_14900</name>
</gene>
<protein>
    <submittedName>
        <fullName evidence="2">Uncharacterized protein</fullName>
    </submittedName>
</protein>
<proteinExistence type="predicted"/>
<accession>A0ABR8GQV5</accession>